<comment type="caution">
    <text evidence="2">The sequence shown here is derived from an EMBL/GenBank/DDBJ whole genome shotgun (WGS) entry which is preliminary data.</text>
</comment>
<dbReference type="AlphaFoldDB" id="A0A2B7XFV0"/>
<sequence>MDPTEHLYIRKPRRSALIPSGVVLTPQEEALIVGRTGRSLVPPPDVLKSSWLSTESDGTKADKPVRNKLWGFEDNVKEQEEVKKWINAQRDQDQVKEPILNAQQRESHAKDDSMTSGESTASAPFDSAPVDDIVPARTPSEKPGMRHNTMPYQNRSSSMRISIPRTGENGRLPPPPTTATPFNPPQILTWSLTSKSDRTISPSNCLYNTSKTENELSPRELSGVIW</sequence>
<dbReference type="Proteomes" id="UP000223968">
    <property type="component" value="Unassembled WGS sequence"/>
</dbReference>
<protein>
    <submittedName>
        <fullName evidence="2">Uncharacterized protein</fullName>
    </submittedName>
</protein>
<evidence type="ECO:0000313" key="3">
    <source>
        <dbReference type="Proteomes" id="UP000223968"/>
    </source>
</evidence>
<dbReference type="EMBL" id="PDNB01000109">
    <property type="protein sequence ID" value="PGH07537.1"/>
    <property type="molecule type" value="Genomic_DNA"/>
</dbReference>
<evidence type="ECO:0000313" key="2">
    <source>
        <dbReference type="EMBL" id="PGH07537.1"/>
    </source>
</evidence>
<name>A0A2B7XFV0_9EURO</name>
<proteinExistence type="predicted"/>
<accession>A0A2B7XFV0</accession>
<gene>
    <name evidence="2" type="ORF">AJ79_06272</name>
</gene>
<dbReference type="OrthoDB" id="4188859at2759"/>
<evidence type="ECO:0000256" key="1">
    <source>
        <dbReference type="SAM" id="MobiDB-lite"/>
    </source>
</evidence>
<feature type="region of interest" description="Disordered" evidence="1">
    <location>
        <begin position="87"/>
        <end position="153"/>
    </location>
</feature>
<keyword evidence="3" id="KW-1185">Reference proteome</keyword>
<feature type="compositionally biased region" description="Basic and acidic residues" evidence="1">
    <location>
        <begin position="87"/>
        <end position="96"/>
    </location>
</feature>
<organism evidence="2 3">
    <name type="scientific">Helicocarpus griseus UAMH5409</name>
    <dbReference type="NCBI Taxonomy" id="1447875"/>
    <lineage>
        <taxon>Eukaryota</taxon>
        <taxon>Fungi</taxon>
        <taxon>Dikarya</taxon>
        <taxon>Ascomycota</taxon>
        <taxon>Pezizomycotina</taxon>
        <taxon>Eurotiomycetes</taxon>
        <taxon>Eurotiomycetidae</taxon>
        <taxon>Onygenales</taxon>
        <taxon>Ajellomycetaceae</taxon>
        <taxon>Helicocarpus</taxon>
    </lineage>
</organism>
<reference evidence="2 3" key="1">
    <citation type="submission" date="2017-10" db="EMBL/GenBank/DDBJ databases">
        <title>Comparative genomics in systemic dimorphic fungi from Ajellomycetaceae.</title>
        <authorList>
            <person name="Munoz J.F."/>
            <person name="Mcewen J.G."/>
            <person name="Clay O.K."/>
            <person name="Cuomo C.A."/>
        </authorList>
    </citation>
    <scope>NUCLEOTIDE SEQUENCE [LARGE SCALE GENOMIC DNA]</scope>
    <source>
        <strain evidence="2 3">UAMH5409</strain>
    </source>
</reference>